<evidence type="ECO:0000256" key="1">
    <source>
        <dbReference type="SAM" id="Phobius"/>
    </source>
</evidence>
<keyword evidence="1" id="KW-1133">Transmembrane helix</keyword>
<feature type="transmembrane region" description="Helical" evidence="1">
    <location>
        <begin position="312"/>
        <end position="333"/>
    </location>
</feature>
<dbReference type="RefSeq" id="WP_144309217.1">
    <property type="nucleotide sequence ID" value="NZ_VMNK01000006.1"/>
</dbReference>
<evidence type="ECO:0000313" key="3">
    <source>
        <dbReference type="Proteomes" id="UP000319502"/>
    </source>
</evidence>
<name>A0A557QXX1_9RHOO</name>
<keyword evidence="1" id="KW-0472">Membrane</keyword>
<comment type="caution">
    <text evidence="2">The sequence shown here is derived from an EMBL/GenBank/DDBJ whole genome shotgun (WGS) entry which is preliminary data.</text>
</comment>
<gene>
    <name evidence="2" type="ORF">FHP91_08840</name>
</gene>
<reference evidence="2 3" key="1">
    <citation type="submission" date="2019-07" db="EMBL/GenBank/DDBJ databases">
        <title>The pathways for chlorine oxyanion respiration interact through the shared metabolite chlorate.</title>
        <authorList>
            <person name="Barnum T.P."/>
            <person name="Cheng Y."/>
            <person name="Hill K.A."/>
            <person name="Lucas L.N."/>
            <person name="Carlson H.K."/>
            <person name="Coates J.D."/>
        </authorList>
    </citation>
    <scope>NUCLEOTIDE SEQUENCE [LARGE SCALE GENOMIC DNA]</scope>
    <source>
        <strain evidence="2 3">SFB-3</strain>
    </source>
</reference>
<evidence type="ECO:0000313" key="2">
    <source>
        <dbReference type="EMBL" id="TVO57762.1"/>
    </source>
</evidence>
<protein>
    <submittedName>
        <fullName evidence="2">Uncharacterized protein</fullName>
    </submittedName>
</protein>
<keyword evidence="3" id="KW-1185">Reference proteome</keyword>
<feature type="transmembrane region" description="Helical" evidence="1">
    <location>
        <begin position="412"/>
        <end position="430"/>
    </location>
</feature>
<dbReference type="OrthoDB" id="8477963at2"/>
<accession>A0A557QXX1</accession>
<dbReference type="EMBL" id="VMNK01000006">
    <property type="protein sequence ID" value="TVO57762.1"/>
    <property type="molecule type" value="Genomic_DNA"/>
</dbReference>
<feature type="transmembrane region" description="Helical" evidence="1">
    <location>
        <begin position="368"/>
        <end position="392"/>
    </location>
</feature>
<sequence length="436" mass="46677">METPAPPAPDSPVRRSRRRAAGVACYVLGCLLGVVSVAVAFAAFGQALHWLAGAIIATVLLLMAVASLVAAEHFFVPSVADVLARDPRPPVVYLRPFGEDQALTYDIVSTGETTTAITAKAEDFLLALNAIGPLVSIAEPNRWARVGIHPHGAYRDFIGEGDWQARVQTWLDQAGMVVLAMGDSPGIEWEIQQVRQRVAPQSLLLYLPPRPADAFTRKGRHKKEQAIYEHFSPLVEKHFGLAMPPFSASTYLIGFAADGTPVMAPDAPRKRWVFTEHGRVANAIRSQLGAVLAKVRPDAQLDTYQIAGRPGLWTRAIAATTTLILASIGIGLLGGPTGAVASLALQAFPGLMLTAGWVLLARYFGTRWVWIVPIALGISVALNIGVQVYVQIDPAAGFMLLRSPWHQLAGSLVNWIYAGAVLAIGVALAGRRAGNC</sequence>
<proteinExistence type="predicted"/>
<feature type="transmembrane region" description="Helical" evidence="1">
    <location>
        <begin position="339"/>
        <end position="361"/>
    </location>
</feature>
<dbReference type="AlphaFoldDB" id="A0A557QXX1"/>
<keyword evidence="1" id="KW-0812">Transmembrane</keyword>
<feature type="transmembrane region" description="Helical" evidence="1">
    <location>
        <begin position="50"/>
        <end position="71"/>
    </location>
</feature>
<organism evidence="2 3">
    <name type="scientific">Denitromonas halophila</name>
    <dbReference type="NCBI Taxonomy" id="1629404"/>
    <lineage>
        <taxon>Bacteria</taxon>
        <taxon>Pseudomonadati</taxon>
        <taxon>Pseudomonadota</taxon>
        <taxon>Betaproteobacteria</taxon>
        <taxon>Rhodocyclales</taxon>
        <taxon>Zoogloeaceae</taxon>
        <taxon>Denitromonas</taxon>
    </lineage>
</organism>
<feature type="transmembrane region" description="Helical" evidence="1">
    <location>
        <begin position="21"/>
        <end position="44"/>
    </location>
</feature>
<dbReference type="Proteomes" id="UP000319502">
    <property type="component" value="Unassembled WGS sequence"/>
</dbReference>